<keyword evidence="2" id="KW-1185">Reference proteome</keyword>
<organism evidence="1 2">
    <name type="scientific">Brevibacillus fortis</name>
    <dbReference type="NCBI Taxonomy" id="2126352"/>
    <lineage>
        <taxon>Bacteria</taxon>
        <taxon>Bacillati</taxon>
        <taxon>Bacillota</taxon>
        <taxon>Bacilli</taxon>
        <taxon>Bacillales</taxon>
        <taxon>Paenibacillaceae</taxon>
        <taxon>Brevibacillus</taxon>
    </lineage>
</organism>
<comment type="caution">
    <text evidence="1">The sequence shown here is derived from an EMBL/GenBank/DDBJ whole genome shotgun (WGS) entry which is preliminary data.</text>
</comment>
<evidence type="ECO:0000313" key="1">
    <source>
        <dbReference type="EMBL" id="PSJ85851.1"/>
    </source>
</evidence>
<dbReference type="EMBL" id="PXZM01000065">
    <property type="protein sequence ID" value="PSJ85851.1"/>
    <property type="molecule type" value="Genomic_DNA"/>
</dbReference>
<proteinExistence type="predicted"/>
<reference evidence="1 2" key="1">
    <citation type="submission" date="2018-03" db="EMBL/GenBank/DDBJ databases">
        <title>Brevisbacillus phylogenomics.</title>
        <authorList>
            <person name="Dunlap C."/>
        </authorList>
    </citation>
    <scope>NUCLEOTIDE SEQUENCE [LARGE SCALE GENOMIC DNA]</scope>
    <source>
        <strain evidence="1 2">NRRL NRS-1210</strain>
    </source>
</reference>
<protein>
    <submittedName>
        <fullName evidence="1">Uncharacterized protein</fullName>
    </submittedName>
</protein>
<evidence type="ECO:0000313" key="2">
    <source>
        <dbReference type="Proteomes" id="UP000240419"/>
    </source>
</evidence>
<sequence length="69" mass="8199">MLSKYKGKEHHVVIQTQFESLTKEQIFSIFGEKTYGDHKKRPEISIKFVKYRPLSFLAFLVRRTLVHST</sequence>
<name>A0A2P7UFR0_9BACL</name>
<gene>
    <name evidence="1" type="ORF">C7R93_29130</name>
</gene>
<dbReference type="Proteomes" id="UP000240419">
    <property type="component" value="Unassembled WGS sequence"/>
</dbReference>
<dbReference type="AlphaFoldDB" id="A0A2P7UFR0"/>
<accession>A0A2P7UFR0</accession>